<dbReference type="PANTHER" id="PTHR30341:SF0">
    <property type="entry name" value="NA(+)_H(+) ANTIPORTER NHAA"/>
    <property type="match status" value="1"/>
</dbReference>
<keyword evidence="4 6" id="KW-1133">Transmembrane helix</keyword>
<feature type="transmembrane region" description="Helical" evidence="6">
    <location>
        <begin position="100"/>
        <end position="121"/>
    </location>
</feature>
<keyword evidence="6" id="KW-0813">Transport</keyword>
<keyword evidence="6" id="KW-0406">Ion transport</keyword>
<name>A0A1H0RYV8_9BACT</name>
<comment type="function">
    <text evidence="6">Na(+)/H(+) antiporter that extrudes sodium in exchange for external protons.</text>
</comment>
<evidence type="ECO:0000256" key="6">
    <source>
        <dbReference type="HAMAP-Rule" id="MF_01844"/>
    </source>
</evidence>
<evidence type="ECO:0000256" key="3">
    <source>
        <dbReference type="ARBA" id="ARBA00022692"/>
    </source>
</evidence>
<keyword evidence="5 6" id="KW-0472">Membrane</keyword>
<feature type="transmembrane region" description="Helical" evidence="6">
    <location>
        <begin position="133"/>
        <end position="154"/>
    </location>
</feature>
<dbReference type="HAMAP" id="MF_01844">
    <property type="entry name" value="NhaA"/>
    <property type="match status" value="1"/>
</dbReference>
<evidence type="ECO:0000256" key="1">
    <source>
        <dbReference type="ARBA" id="ARBA00004429"/>
    </source>
</evidence>
<comment type="catalytic activity">
    <reaction evidence="6">
        <text>Na(+)(in) + 2 H(+)(out) = Na(+)(out) + 2 H(+)(in)</text>
        <dbReference type="Rhea" id="RHEA:29251"/>
        <dbReference type="ChEBI" id="CHEBI:15378"/>
        <dbReference type="ChEBI" id="CHEBI:29101"/>
    </reaction>
</comment>
<dbReference type="PANTHER" id="PTHR30341">
    <property type="entry name" value="SODIUM ION/PROTON ANTIPORTER NHAA-RELATED"/>
    <property type="match status" value="1"/>
</dbReference>
<dbReference type="NCBIfam" id="TIGR00773">
    <property type="entry name" value="NhaA"/>
    <property type="match status" value="1"/>
</dbReference>
<accession>A0A1H0RYV8</accession>
<feature type="transmembrane region" description="Helical" evidence="6">
    <location>
        <begin position="370"/>
        <end position="388"/>
    </location>
</feature>
<dbReference type="GO" id="GO:0015385">
    <property type="term" value="F:sodium:proton antiporter activity"/>
    <property type="evidence" value="ECO:0007669"/>
    <property type="project" value="UniProtKB-UniRule"/>
</dbReference>
<evidence type="ECO:0000313" key="7">
    <source>
        <dbReference type="EMBL" id="SDP34575.1"/>
    </source>
</evidence>
<dbReference type="Proteomes" id="UP000199073">
    <property type="component" value="Unassembled WGS sequence"/>
</dbReference>
<dbReference type="Gene3D" id="1.20.1530.10">
    <property type="entry name" value="Na+/H+ antiporter like domain"/>
    <property type="match status" value="1"/>
</dbReference>
<keyword evidence="8" id="KW-1185">Reference proteome</keyword>
<sequence length="398" mass="42658">MNTAPSRTSFITRFLQLEAAGGILLMVSTAVAMVIANTPLAVYYDLLLQTKVAVTIGTFEIAKPLLLWINDGLMAIFFFMVGLELKRELLTGELAERKNIVLPGIGAIGGITVPALIYVLFNANDPSAMKGWAIPAATDIAFALGVLALLGTRVPVTLKIFLTSLAIFDDVGAIIIIALFYTSKISVTALGAVICCLPLLYAMNRINIVSKTSYIGVGVIMWAAMIKSGIHATLAGVILAMFIPMHDRDRPDFSPLQDLEHDLHAAVAFFILPLFAFANSGIALSGTGIDHILHGVPLGIGLGLFIGKQIGIFGFCWIAIKFKLTSLPRGVDMKSLYGAAVLCGIGFTMSLFIGSLTFEETSSGNLFDERTGIILGSLASGIMGYFILHRVLQNRQKE</sequence>
<keyword evidence="3 6" id="KW-0812">Transmembrane</keyword>
<dbReference type="RefSeq" id="WP_092223266.1">
    <property type="nucleotide sequence ID" value="NZ_FNJI01000016.1"/>
</dbReference>
<protein>
    <recommendedName>
        <fullName evidence="6">Na(+)/H(+) antiporter NhaA</fullName>
    </recommendedName>
    <alternativeName>
        <fullName evidence="6">Sodium/proton antiporter NhaA</fullName>
    </alternativeName>
</protein>
<evidence type="ECO:0000313" key="8">
    <source>
        <dbReference type="Proteomes" id="UP000199073"/>
    </source>
</evidence>
<keyword evidence="6" id="KW-0050">Antiport</keyword>
<dbReference type="NCBIfam" id="NF007111">
    <property type="entry name" value="PRK09560.1"/>
    <property type="match status" value="1"/>
</dbReference>
<evidence type="ECO:0000256" key="5">
    <source>
        <dbReference type="ARBA" id="ARBA00023136"/>
    </source>
</evidence>
<dbReference type="GO" id="GO:0006885">
    <property type="term" value="P:regulation of pH"/>
    <property type="evidence" value="ECO:0007669"/>
    <property type="project" value="UniProtKB-UniRule"/>
</dbReference>
<keyword evidence="2 6" id="KW-1003">Cell membrane</keyword>
<dbReference type="STRING" id="91360.SAMN05660330_02484"/>
<comment type="similarity">
    <text evidence="6">Belongs to the NhaA Na(+)/H(+) (TC 2.A.33) antiporter family.</text>
</comment>
<feature type="transmembrane region" description="Helical" evidence="6">
    <location>
        <begin position="187"/>
        <end position="203"/>
    </location>
</feature>
<dbReference type="Pfam" id="PF06965">
    <property type="entry name" value="Na_H_antiport_1"/>
    <property type="match status" value="1"/>
</dbReference>
<dbReference type="GO" id="GO:0005886">
    <property type="term" value="C:plasma membrane"/>
    <property type="evidence" value="ECO:0007669"/>
    <property type="project" value="UniProtKB-SubCell"/>
</dbReference>
<dbReference type="NCBIfam" id="NF007112">
    <property type="entry name" value="PRK09561.1"/>
    <property type="match status" value="1"/>
</dbReference>
<reference evidence="7 8" key="1">
    <citation type="submission" date="2016-10" db="EMBL/GenBank/DDBJ databases">
        <authorList>
            <person name="de Groot N.N."/>
        </authorList>
    </citation>
    <scope>NUCLEOTIDE SEQUENCE [LARGE SCALE GENOMIC DNA]</scope>
    <source>
        <strain evidence="7 8">DSM 12130</strain>
    </source>
</reference>
<feature type="transmembrane region" description="Helical" evidence="6">
    <location>
        <begin position="20"/>
        <end position="44"/>
    </location>
</feature>
<comment type="subcellular location">
    <subcellularLocation>
        <location evidence="1">Cell inner membrane</location>
        <topology evidence="1">Multi-pass membrane protein</topology>
    </subcellularLocation>
    <subcellularLocation>
        <location evidence="6">Cell membrane</location>
        <topology evidence="6">Multi-pass membrane protein</topology>
    </subcellularLocation>
</comment>
<feature type="transmembrane region" description="Helical" evidence="6">
    <location>
        <begin position="215"/>
        <end position="242"/>
    </location>
</feature>
<dbReference type="EMBL" id="FNJI01000016">
    <property type="protein sequence ID" value="SDP34575.1"/>
    <property type="molecule type" value="Genomic_DNA"/>
</dbReference>
<evidence type="ECO:0000256" key="4">
    <source>
        <dbReference type="ARBA" id="ARBA00022989"/>
    </source>
</evidence>
<gene>
    <name evidence="6" type="primary">nhaA</name>
    <name evidence="7" type="ORF">SAMN05660330_02484</name>
</gene>
<feature type="transmembrane region" description="Helical" evidence="6">
    <location>
        <begin position="65"/>
        <end position="85"/>
    </location>
</feature>
<organism evidence="7 8">
    <name type="scientific">Desulforhopalus singaporensis</name>
    <dbReference type="NCBI Taxonomy" id="91360"/>
    <lineage>
        <taxon>Bacteria</taxon>
        <taxon>Pseudomonadati</taxon>
        <taxon>Thermodesulfobacteriota</taxon>
        <taxon>Desulfobulbia</taxon>
        <taxon>Desulfobulbales</taxon>
        <taxon>Desulfocapsaceae</taxon>
        <taxon>Desulforhopalus</taxon>
    </lineage>
</organism>
<dbReference type="OrthoDB" id="9808135at2"/>
<keyword evidence="6" id="KW-0915">Sodium</keyword>
<proteinExistence type="inferred from homology"/>
<feature type="transmembrane region" description="Helical" evidence="6">
    <location>
        <begin position="263"/>
        <end position="284"/>
    </location>
</feature>
<dbReference type="InterPro" id="IPR004670">
    <property type="entry name" value="NhaA"/>
</dbReference>
<evidence type="ECO:0000256" key="2">
    <source>
        <dbReference type="ARBA" id="ARBA00022475"/>
    </source>
</evidence>
<dbReference type="InterPro" id="IPR023171">
    <property type="entry name" value="Na/H_antiporter_dom_sf"/>
</dbReference>
<feature type="transmembrane region" description="Helical" evidence="6">
    <location>
        <begin position="336"/>
        <end position="358"/>
    </location>
</feature>
<keyword evidence="6" id="KW-0739">Sodium transport</keyword>
<dbReference type="AlphaFoldDB" id="A0A1H0RYV8"/>
<feature type="transmembrane region" description="Helical" evidence="6">
    <location>
        <begin position="160"/>
        <end position="180"/>
    </location>
</feature>
<feature type="transmembrane region" description="Helical" evidence="6">
    <location>
        <begin position="296"/>
        <end position="320"/>
    </location>
</feature>